<gene>
    <name evidence="3" type="ORF">N7G274_009100</name>
</gene>
<dbReference type="InterPro" id="IPR001357">
    <property type="entry name" value="BRCT_dom"/>
</dbReference>
<dbReference type="Gene3D" id="3.40.50.10190">
    <property type="entry name" value="BRCT domain"/>
    <property type="match status" value="1"/>
</dbReference>
<dbReference type="InterPro" id="IPR036420">
    <property type="entry name" value="BRCT_dom_sf"/>
</dbReference>
<comment type="caution">
    <text evidence="3">The sequence shown here is derived from an EMBL/GenBank/DDBJ whole genome shotgun (WGS) entry which is preliminary data.</text>
</comment>
<feature type="region of interest" description="Disordered" evidence="1">
    <location>
        <begin position="204"/>
        <end position="224"/>
    </location>
</feature>
<feature type="compositionally biased region" description="Pro residues" evidence="1">
    <location>
        <begin position="215"/>
        <end position="224"/>
    </location>
</feature>
<keyword evidence="4" id="KW-1185">Reference proteome</keyword>
<sequence length="504" mass="56893">MKQRFKKFTIAITGDFSASRGHDKMKQRITRHGGRFASEISSRVTHLVCSKEHYEKGVRMGMEALAQLRSSRQVYTGDMRTLMIPVEQARALKTIKIVSFEWLEDSLMPKTATSRNEDEYLMGSRIEKESAIKTKKNLVRKANIQESLRKFEQSCKDHEKDMIDSGYGLYYDPSDSFPFDITLARANLLYDRNERYRLTVCHPASPQAQARTPPTSSPVSPPPSSPIPVISTPIFPIRPPSTRARARLVSPRAQRLQLFVTHNVPKQYACSVTYSTPSAQTQSHILAPSGSTWELAWGTFSSFFKLKTGKDWALRFAKMSNVQIWEEGKIMKAFVYTPPKEGEPWGLSSGRLGMNRDGRLEKTYDAPYTPLPPMSWLPSLPPPLTQQPLGMHSSPYGETASHKPLLPPPPPGSYTQRSLSMNRKVVGFSCKQGIRHILSEDRKTCIGKCICSCGQRYGTPMDTDFYNTEREDLGPGEVETFLKLSRPIAEKGQEEKIAEFKQEG</sequence>
<feature type="region of interest" description="Disordered" evidence="1">
    <location>
        <begin position="377"/>
        <end position="416"/>
    </location>
</feature>
<evidence type="ECO:0000259" key="2">
    <source>
        <dbReference type="PROSITE" id="PS50172"/>
    </source>
</evidence>
<proteinExistence type="predicted"/>
<dbReference type="Proteomes" id="UP001590950">
    <property type="component" value="Unassembled WGS sequence"/>
</dbReference>
<dbReference type="EMBL" id="JBEFKJ010000034">
    <property type="protein sequence ID" value="KAL2038152.1"/>
    <property type="molecule type" value="Genomic_DNA"/>
</dbReference>
<dbReference type="Pfam" id="PF00533">
    <property type="entry name" value="BRCT"/>
    <property type="match status" value="1"/>
</dbReference>
<dbReference type="SUPFAM" id="SSF52113">
    <property type="entry name" value="BRCT domain"/>
    <property type="match status" value="1"/>
</dbReference>
<dbReference type="PROSITE" id="PS50172">
    <property type="entry name" value="BRCT"/>
    <property type="match status" value="1"/>
</dbReference>
<reference evidence="3 4" key="1">
    <citation type="submission" date="2024-09" db="EMBL/GenBank/DDBJ databases">
        <title>Rethinking Asexuality: The Enigmatic Case of Functional Sexual Genes in Lepraria (Stereocaulaceae).</title>
        <authorList>
            <person name="Doellman M."/>
            <person name="Sun Y."/>
            <person name="Barcenas-Pena A."/>
            <person name="Lumbsch H.T."/>
            <person name="Grewe F."/>
        </authorList>
    </citation>
    <scope>NUCLEOTIDE SEQUENCE [LARGE SCALE GENOMIC DNA]</scope>
    <source>
        <strain evidence="3 4">Mercado 3170</strain>
    </source>
</reference>
<evidence type="ECO:0000313" key="4">
    <source>
        <dbReference type="Proteomes" id="UP001590950"/>
    </source>
</evidence>
<organism evidence="3 4">
    <name type="scientific">Stereocaulon virgatum</name>
    <dbReference type="NCBI Taxonomy" id="373712"/>
    <lineage>
        <taxon>Eukaryota</taxon>
        <taxon>Fungi</taxon>
        <taxon>Dikarya</taxon>
        <taxon>Ascomycota</taxon>
        <taxon>Pezizomycotina</taxon>
        <taxon>Lecanoromycetes</taxon>
        <taxon>OSLEUM clade</taxon>
        <taxon>Lecanoromycetidae</taxon>
        <taxon>Lecanorales</taxon>
        <taxon>Lecanorineae</taxon>
        <taxon>Stereocaulaceae</taxon>
        <taxon>Stereocaulon</taxon>
    </lineage>
</organism>
<evidence type="ECO:0000256" key="1">
    <source>
        <dbReference type="SAM" id="MobiDB-lite"/>
    </source>
</evidence>
<feature type="domain" description="BRCT" evidence="2">
    <location>
        <begin position="1"/>
        <end position="107"/>
    </location>
</feature>
<name>A0ABR3ZWY3_9LECA</name>
<evidence type="ECO:0000313" key="3">
    <source>
        <dbReference type="EMBL" id="KAL2038152.1"/>
    </source>
</evidence>
<protein>
    <recommendedName>
        <fullName evidence="2">BRCT domain-containing protein</fullName>
    </recommendedName>
</protein>
<accession>A0ABR3ZWY3</accession>